<evidence type="ECO:0000313" key="1">
    <source>
        <dbReference type="EMBL" id="MBX72151.1"/>
    </source>
</evidence>
<name>A0A2P2QZ06_RHIMU</name>
<proteinExistence type="predicted"/>
<accession>A0A2P2QZ06</accession>
<reference evidence="1" key="1">
    <citation type="submission" date="2018-02" db="EMBL/GenBank/DDBJ databases">
        <title>Rhizophora mucronata_Transcriptome.</title>
        <authorList>
            <person name="Meera S.P."/>
            <person name="Sreeshan A."/>
            <person name="Augustine A."/>
        </authorList>
    </citation>
    <scope>NUCLEOTIDE SEQUENCE</scope>
    <source>
        <tissue evidence="1">Leaf</tissue>
    </source>
</reference>
<sequence length="54" mass="6246">MLETVCFLIDFDGRSNEEHQLFSPQPDNRLEISFFCHVACQTCCYSSVNMLNVL</sequence>
<organism evidence="1">
    <name type="scientific">Rhizophora mucronata</name>
    <name type="common">Asiatic mangrove</name>
    <dbReference type="NCBI Taxonomy" id="61149"/>
    <lineage>
        <taxon>Eukaryota</taxon>
        <taxon>Viridiplantae</taxon>
        <taxon>Streptophyta</taxon>
        <taxon>Embryophyta</taxon>
        <taxon>Tracheophyta</taxon>
        <taxon>Spermatophyta</taxon>
        <taxon>Magnoliopsida</taxon>
        <taxon>eudicotyledons</taxon>
        <taxon>Gunneridae</taxon>
        <taxon>Pentapetalae</taxon>
        <taxon>rosids</taxon>
        <taxon>fabids</taxon>
        <taxon>Malpighiales</taxon>
        <taxon>Rhizophoraceae</taxon>
        <taxon>Rhizophora</taxon>
    </lineage>
</organism>
<protein>
    <submittedName>
        <fullName evidence="1">Uncharacterized protein</fullName>
    </submittedName>
</protein>
<dbReference type="AlphaFoldDB" id="A0A2P2QZ06"/>
<dbReference type="EMBL" id="GGEC01091667">
    <property type="protein sequence ID" value="MBX72151.1"/>
    <property type="molecule type" value="Transcribed_RNA"/>
</dbReference>